<dbReference type="SMART" id="SM00456">
    <property type="entry name" value="WW"/>
    <property type="match status" value="1"/>
</dbReference>
<dbReference type="PANTHER" id="PTHR35391">
    <property type="entry name" value="C2H2-TYPE DOMAIN-CONTAINING PROTEIN-RELATED"/>
    <property type="match status" value="1"/>
</dbReference>
<gene>
    <name evidence="3" type="ORF">HYALB_00006684</name>
</gene>
<dbReference type="InterPro" id="IPR058925">
    <property type="entry name" value="zf-C2H2_AcuF"/>
</dbReference>
<feature type="region of interest" description="Disordered" evidence="1">
    <location>
        <begin position="52"/>
        <end position="73"/>
    </location>
</feature>
<dbReference type="EMBL" id="CAJVRM010000117">
    <property type="protein sequence ID" value="CAG8974901.1"/>
    <property type="molecule type" value="Genomic_DNA"/>
</dbReference>
<keyword evidence="4" id="KW-1185">Reference proteome</keyword>
<dbReference type="Pfam" id="PF26082">
    <property type="entry name" value="zf-C2H2_AcuF"/>
    <property type="match status" value="1"/>
</dbReference>
<evidence type="ECO:0000256" key="1">
    <source>
        <dbReference type="SAM" id="MobiDB-lite"/>
    </source>
</evidence>
<name>A0A9N9LNX0_9HELO</name>
<organism evidence="3 4">
    <name type="scientific">Hymenoscyphus albidus</name>
    <dbReference type="NCBI Taxonomy" id="595503"/>
    <lineage>
        <taxon>Eukaryota</taxon>
        <taxon>Fungi</taxon>
        <taxon>Dikarya</taxon>
        <taxon>Ascomycota</taxon>
        <taxon>Pezizomycotina</taxon>
        <taxon>Leotiomycetes</taxon>
        <taxon>Helotiales</taxon>
        <taxon>Helotiaceae</taxon>
        <taxon>Hymenoscyphus</taxon>
    </lineage>
</organism>
<reference evidence="3" key="1">
    <citation type="submission" date="2021-07" db="EMBL/GenBank/DDBJ databases">
        <authorList>
            <person name="Durling M."/>
        </authorList>
    </citation>
    <scope>NUCLEOTIDE SEQUENCE</scope>
</reference>
<evidence type="ECO:0000313" key="4">
    <source>
        <dbReference type="Proteomes" id="UP000701801"/>
    </source>
</evidence>
<feature type="region of interest" description="Disordered" evidence="1">
    <location>
        <begin position="194"/>
        <end position="262"/>
    </location>
</feature>
<dbReference type="InterPro" id="IPR036020">
    <property type="entry name" value="WW_dom_sf"/>
</dbReference>
<dbReference type="Gene3D" id="2.20.70.10">
    <property type="match status" value="1"/>
</dbReference>
<feature type="compositionally biased region" description="Polar residues" evidence="1">
    <location>
        <begin position="1"/>
        <end position="15"/>
    </location>
</feature>
<accession>A0A9N9LNX0</accession>
<evidence type="ECO:0000259" key="2">
    <source>
        <dbReference type="PROSITE" id="PS50020"/>
    </source>
</evidence>
<protein>
    <recommendedName>
        <fullName evidence="2">WW domain-containing protein</fullName>
    </recommendedName>
</protein>
<dbReference type="Pfam" id="PF00397">
    <property type="entry name" value="WW"/>
    <property type="match status" value="1"/>
</dbReference>
<dbReference type="PROSITE" id="PS01159">
    <property type="entry name" value="WW_DOMAIN_1"/>
    <property type="match status" value="1"/>
</dbReference>
<dbReference type="InterPro" id="IPR001202">
    <property type="entry name" value="WW_dom"/>
</dbReference>
<dbReference type="OrthoDB" id="3045089at2759"/>
<comment type="caution">
    <text evidence="3">The sequence shown here is derived from an EMBL/GenBank/DDBJ whole genome shotgun (WGS) entry which is preliminary data.</text>
</comment>
<dbReference type="SUPFAM" id="SSF51045">
    <property type="entry name" value="WW domain"/>
    <property type="match status" value="1"/>
</dbReference>
<evidence type="ECO:0000313" key="3">
    <source>
        <dbReference type="EMBL" id="CAG8974901.1"/>
    </source>
</evidence>
<proteinExistence type="predicted"/>
<dbReference type="Proteomes" id="UP000701801">
    <property type="component" value="Unassembled WGS sequence"/>
</dbReference>
<dbReference type="AlphaFoldDB" id="A0A9N9LNX0"/>
<dbReference type="CDD" id="cd00201">
    <property type="entry name" value="WW"/>
    <property type="match status" value="1"/>
</dbReference>
<dbReference type="PANTHER" id="PTHR35391:SF7">
    <property type="entry name" value="C2H2-TYPE DOMAIN-CONTAINING PROTEIN"/>
    <property type="match status" value="1"/>
</dbReference>
<feature type="region of interest" description="Disordered" evidence="1">
    <location>
        <begin position="1"/>
        <end position="31"/>
    </location>
</feature>
<sequence>MIGSTSLAVQEQNTTTHDDAQTVISRPTSTLAPTTASTVIATKLESAMRLGDVEEEAEDDNRSQTSYASSVGEDESDNRLSIIRLEEVAGTFESFECPYCWTIQKINNQRSWSNVTEDSVLIFEVFDQKKSKKKDQGHLGRVDIRVGDVIDFSEPQIDEMITPNLKLTENNIRPPHGKLILNLSNNFTRTARPTRTEFPENAPTPSSASDNTKYGAFEDPSGQPLPAGWERREDQLGRSYYLDHNSRSTTWKTPLSVEDNKP</sequence>
<dbReference type="PROSITE" id="PS50020">
    <property type="entry name" value="WW_DOMAIN_2"/>
    <property type="match status" value="1"/>
</dbReference>
<feature type="compositionally biased region" description="Polar residues" evidence="1">
    <location>
        <begin position="203"/>
        <end position="212"/>
    </location>
</feature>
<feature type="domain" description="WW" evidence="2">
    <location>
        <begin position="223"/>
        <end position="256"/>
    </location>
</feature>